<dbReference type="PANTHER" id="PTHR30250:SF11">
    <property type="entry name" value="O-ANTIGEN TRANSPORTER-RELATED"/>
    <property type="match status" value="1"/>
</dbReference>
<dbReference type="KEGG" id="abas:ACPOL_4403"/>
<evidence type="ECO:0000256" key="5">
    <source>
        <dbReference type="ARBA" id="ARBA00023136"/>
    </source>
</evidence>
<accession>A0A2Z5G561</accession>
<evidence type="ECO:0000256" key="4">
    <source>
        <dbReference type="ARBA" id="ARBA00022989"/>
    </source>
</evidence>
<keyword evidence="8" id="KW-1185">Reference proteome</keyword>
<feature type="transmembrane region" description="Helical" evidence="6">
    <location>
        <begin position="343"/>
        <end position="366"/>
    </location>
</feature>
<keyword evidence="5 6" id="KW-0472">Membrane</keyword>
<feature type="transmembrane region" description="Helical" evidence="6">
    <location>
        <begin position="159"/>
        <end position="181"/>
    </location>
</feature>
<proteinExistence type="predicted"/>
<name>A0A2Z5G561_9BACT</name>
<evidence type="ECO:0000313" key="8">
    <source>
        <dbReference type="Proteomes" id="UP000253606"/>
    </source>
</evidence>
<reference evidence="7 8" key="1">
    <citation type="journal article" date="2018" name="Front. Microbiol.">
        <title>Hydrolytic Capabilities as a Key to Environmental Success: Chitinolytic and Cellulolytic Acidobacteria From Acidic Sub-arctic Soils and Boreal Peatlands.</title>
        <authorList>
            <person name="Belova S.E."/>
            <person name="Ravin N.V."/>
            <person name="Pankratov T.A."/>
            <person name="Rakitin A.L."/>
            <person name="Ivanova A.A."/>
            <person name="Beletsky A.V."/>
            <person name="Mardanov A.V."/>
            <person name="Sinninghe Damste J.S."/>
            <person name="Dedysh S.N."/>
        </authorList>
    </citation>
    <scope>NUCLEOTIDE SEQUENCE [LARGE SCALE GENOMIC DNA]</scope>
    <source>
        <strain evidence="7 8">SBC82</strain>
    </source>
</reference>
<feature type="transmembrane region" description="Helical" evidence="6">
    <location>
        <begin position="58"/>
        <end position="82"/>
    </location>
</feature>
<dbReference type="GO" id="GO:0005886">
    <property type="term" value="C:plasma membrane"/>
    <property type="evidence" value="ECO:0007669"/>
    <property type="project" value="UniProtKB-SubCell"/>
</dbReference>
<dbReference type="OrthoDB" id="5240734at2"/>
<evidence type="ECO:0000256" key="6">
    <source>
        <dbReference type="SAM" id="Phobius"/>
    </source>
</evidence>
<feature type="transmembrane region" description="Helical" evidence="6">
    <location>
        <begin position="373"/>
        <end position="394"/>
    </location>
</feature>
<dbReference type="RefSeq" id="WP_114208610.1">
    <property type="nucleotide sequence ID" value="NZ_CP030840.1"/>
</dbReference>
<dbReference type="AlphaFoldDB" id="A0A2Z5G561"/>
<protein>
    <submittedName>
        <fullName evidence="7">Membrane protein</fullName>
    </submittedName>
</protein>
<keyword evidence="4 6" id="KW-1133">Transmembrane helix</keyword>
<dbReference type="Proteomes" id="UP000253606">
    <property type="component" value="Chromosome"/>
</dbReference>
<dbReference type="InterPro" id="IPR002797">
    <property type="entry name" value="Polysacc_synth"/>
</dbReference>
<evidence type="ECO:0000256" key="2">
    <source>
        <dbReference type="ARBA" id="ARBA00022475"/>
    </source>
</evidence>
<organism evidence="7 8">
    <name type="scientific">Acidisarcina polymorpha</name>
    <dbReference type="NCBI Taxonomy" id="2211140"/>
    <lineage>
        <taxon>Bacteria</taxon>
        <taxon>Pseudomonadati</taxon>
        <taxon>Acidobacteriota</taxon>
        <taxon>Terriglobia</taxon>
        <taxon>Terriglobales</taxon>
        <taxon>Acidobacteriaceae</taxon>
        <taxon>Acidisarcina</taxon>
    </lineage>
</organism>
<evidence type="ECO:0000256" key="1">
    <source>
        <dbReference type="ARBA" id="ARBA00004651"/>
    </source>
</evidence>
<evidence type="ECO:0000256" key="3">
    <source>
        <dbReference type="ARBA" id="ARBA00022692"/>
    </source>
</evidence>
<feature type="transmembrane region" description="Helical" evidence="6">
    <location>
        <begin position="26"/>
        <end position="46"/>
    </location>
</feature>
<gene>
    <name evidence="7" type="ORF">ACPOL_4403</name>
</gene>
<sequence length="442" mass="48192">MSFRFDRGRLAPMLSRLQTSTLAKNSLWVFSGQGASIIIQAFYFMVIARLLTPSQWGLYAGAAALVTMIASYSSLGSGLVFLRHVSLDSSRHSIYFGNILLTTFTMGSMLAIAVHFCAPWLVGSASVRLVTVLAVGDFFFLNIAGCMSQIFQTYEQMRISAMIGLVVNLSRFALACLLLVLCHQISAQTWAYASVGVSSIGALASLVIVFRRFGPPRFDLLHTVKHAGEGLSFAMSGTAVGAYNDIDKVMLVHYGMTAANGIYAMAYRIVDVCTVPIRSIHSAAFPRFFRLGATGVEPAFRFASKLLRRTYIIAIVGTVCMFLAAPLLPHVVGPNYRGSVSVLRWLCLLPLFRCLHLSAGDALAGIGHQRMRLMAQFSVAFFNFGLNLFLIPRFSWRGAAWSSLATDGALAVICWAMLLFLLEREGRSSAVMGVEGLTDSVH</sequence>
<feature type="transmembrane region" description="Helical" evidence="6">
    <location>
        <begin position="187"/>
        <end position="210"/>
    </location>
</feature>
<keyword evidence="3 6" id="KW-0812">Transmembrane</keyword>
<feature type="transmembrane region" description="Helical" evidence="6">
    <location>
        <begin position="127"/>
        <end position="147"/>
    </location>
</feature>
<dbReference type="PANTHER" id="PTHR30250">
    <property type="entry name" value="PST FAMILY PREDICTED COLANIC ACID TRANSPORTER"/>
    <property type="match status" value="1"/>
</dbReference>
<dbReference type="InterPro" id="IPR050833">
    <property type="entry name" value="Poly_Biosynth_Transport"/>
</dbReference>
<evidence type="ECO:0000313" key="7">
    <source>
        <dbReference type="EMBL" id="AXC13676.1"/>
    </source>
</evidence>
<comment type="subcellular location">
    <subcellularLocation>
        <location evidence="1">Cell membrane</location>
        <topology evidence="1">Multi-pass membrane protein</topology>
    </subcellularLocation>
</comment>
<dbReference type="EMBL" id="CP030840">
    <property type="protein sequence ID" value="AXC13676.1"/>
    <property type="molecule type" value="Genomic_DNA"/>
</dbReference>
<feature type="transmembrane region" description="Helical" evidence="6">
    <location>
        <begin position="311"/>
        <end position="331"/>
    </location>
</feature>
<keyword evidence="2" id="KW-1003">Cell membrane</keyword>
<feature type="transmembrane region" description="Helical" evidence="6">
    <location>
        <begin position="94"/>
        <end position="121"/>
    </location>
</feature>
<dbReference type="CDD" id="cd13128">
    <property type="entry name" value="MATE_Wzx_like"/>
    <property type="match status" value="1"/>
</dbReference>
<feature type="transmembrane region" description="Helical" evidence="6">
    <location>
        <begin position="400"/>
        <end position="422"/>
    </location>
</feature>
<dbReference type="Pfam" id="PF01943">
    <property type="entry name" value="Polysacc_synt"/>
    <property type="match status" value="1"/>
</dbReference>